<protein>
    <submittedName>
        <fullName evidence="1">Uncharacterized protein</fullName>
    </submittedName>
</protein>
<sequence length="99" mass="10726">MHVVQAREVAAAGSLDLDDAGAEVGQLASAKWRRDSVLEGDDGHAFEWAHAGFLAVSERAGARQRRGRRAVLDEIKGHEPQDLAMLSAGLTEIRRLLVL</sequence>
<dbReference type="AlphaFoldDB" id="A0A084Y275"/>
<evidence type="ECO:0000313" key="2">
    <source>
        <dbReference type="Proteomes" id="UP000019812"/>
    </source>
</evidence>
<evidence type="ECO:0000313" key="1">
    <source>
        <dbReference type="EMBL" id="KFB68819.1"/>
    </source>
</evidence>
<accession>A0A084Y275</accession>
<reference evidence="1 2" key="1">
    <citation type="submission" date="2014-07" db="EMBL/GenBank/DDBJ databases">
        <title>Expanding our view of genomic diversity in Candidatus Accumulibacter clades.</title>
        <authorList>
            <person name="Skennerton C.T."/>
            <person name="Barr J.J."/>
            <person name="Slater F.R."/>
            <person name="Bond P.L."/>
            <person name="Tyson G.W."/>
        </authorList>
    </citation>
    <scope>NUCLEOTIDE SEQUENCE [LARGE SCALE GENOMIC DNA]</scope>
    <source>
        <strain evidence="2">SK-01</strain>
    </source>
</reference>
<comment type="caution">
    <text evidence="1">The sequence shown here is derived from an EMBL/GenBank/DDBJ whole genome shotgun (WGS) entry which is preliminary data.</text>
</comment>
<name>A0A084Y275_9PROT</name>
<dbReference type="Proteomes" id="UP000019812">
    <property type="component" value="Unassembled WGS sequence"/>
</dbReference>
<proteinExistence type="predicted"/>
<gene>
    <name evidence="1" type="ORF">CAPSK01_001674</name>
</gene>
<dbReference type="EMBL" id="JDSS02000019">
    <property type="protein sequence ID" value="KFB68819.1"/>
    <property type="molecule type" value="Genomic_DNA"/>
</dbReference>
<dbReference type="STRING" id="1457154.CAPSK01_001674"/>
<organism evidence="1 2">
    <name type="scientific">Candidatus Accumulibacter vicinus</name>
    <dbReference type="NCBI Taxonomy" id="2954382"/>
    <lineage>
        <taxon>Bacteria</taxon>
        <taxon>Pseudomonadati</taxon>
        <taxon>Pseudomonadota</taxon>
        <taxon>Betaproteobacteria</taxon>
        <taxon>Candidatus Accumulibacter</taxon>
    </lineage>
</organism>